<dbReference type="Pfam" id="PF09968">
    <property type="entry name" value="DUF2202"/>
    <property type="match status" value="1"/>
</dbReference>
<evidence type="ECO:0000259" key="1">
    <source>
        <dbReference type="Pfam" id="PF09968"/>
    </source>
</evidence>
<dbReference type="GeneID" id="65883666"/>
<organism evidence="2 3">
    <name type="scientific">Methanocaldococcus lauensis</name>
    <dbReference type="NCBI Taxonomy" id="2546128"/>
    <lineage>
        <taxon>Archaea</taxon>
        <taxon>Methanobacteriati</taxon>
        <taxon>Methanobacteriota</taxon>
        <taxon>Methanomada group</taxon>
        <taxon>Methanococci</taxon>
        <taxon>Methanococcales</taxon>
        <taxon>Methanocaldococcaceae</taxon>
        <taxon>Methanocaldococcus</taxon>
    </lineage>
</organism>
<keyword evidence="3" id="KW-1185">Reference proteome</keyword>
<dbReference type="KEGG" id="mesg:MLAUSG7_0861"/>
<protein>
    <recommendedName>
        <fullName evidence="1">DUF2202 domain-containing protein</fullName>
    </recommendedName>
</protein>
<dbReference type="InterPro" id="IPR012347">
    <property type="entry name" value="Ferritin-like"/>
</dbReference>
<dbReference type="Gene3D" id="1.20.1260.10">
    <property type="match status" value="1"/>
</dbReference>
<gene>
    <name evidence="2" type="ORF">MLAUSG7_0861</name>
</gene>
<sequence length="255" mass="29395">MKNILKLVVVSLVILGVFFSGCVTQNTENTQTQNIQSNQNNNQITPQNQNIISMYKGKIVGNNGAINDSLMCNIIMDMPKQTISEEEKEGLIEMREEEKLARDVYLTLYNKWKLQIFKNIANAEQTHTDSVKYLLQKYNITDPVKTDEVGKFSNPKFEDLYNKLVEDGSKSVVDALKVGATIEDLDIADLQHWINKTDNEDIKFVYENLMKGSRNHMRAFIRMLKQYGANYTPQYISKEEFEQIINTQTERGYAK</sequence>
<dbReference type="RefSeq" id="WP_214399245.1">
    <property type="nucleotide sequence ID" value="NZ_LR792632.1"/>
</dbReference>
<feature type="domain" description="DUF2202" evidence="1">
    <location>
        <begin position="87"/>
        <end position="247"/>
    </location>
</feature>
<accession>A0A8D6SUQ2</accession>
<name>A0A8D6SUQ2_9EURY</name>
<dbReference type="PROSITE" id="PS51257">
    <property type="entry name" value="PROKAR_LIPOPROTEIN"/>
    <property type="match status" value="1"/>
</dbReference>
<evidence type="ECO:0000313" key="2">
    <source>
        <dbReference type="EMBL" id="CAB3288712.1"/>
    </source>
</evidence>
<dbReference type="InterPro" id="IPR009078">
    <property type="entry name" value="Ferritin-like_SF"/>
</dbReference>
<reference evidence="2 3" key="1">
    <citation type="submission" date="2020-04" db="EMBL/GenBank/DDBJ databases">
        <authorList>
            <consortium name="Genoscope - CEA"/>
            <person name="William W."/>
        </authorList>
    </citation>
    <scope>NUCLEOTIDE SEQUENCE [LARGE SCALE GENOMIC DNA]</scope>
    <source>
        <strain evidence="2 3">SG7</strain>
    </source>
</reference>
<dbReference type="SUPFAM" id="SSF47240">
    <property type="entry name" value="Ferritin-like"/>
    <property type="match status" value="1"/>
</dbReference>
<evidence type="ECO:0000313" key="3">
    <source>
        <dbReference type="Proteomes" id="UP000679213"/>
    </source>
</evidence>
<dbReference type="InterPro" id="IPR019243">
    <property type="entry name" value="DUF2202"/>
</dbReference>
<dbReference type="CDD" id="cd01048">
    <property type="entry name" value="Ferritin_like_AB2"/>
    <property type="match status" value="1"/>
</dbReference>
<dbReference type="EMBL" id="LR792632">
    <property type="protein sequence ID" value="CAB3288712.1"/>
    <property type="molecule type" value="Genomic_DNA"/>
</dbReference>
<proteinExistence type="predicted"/>
<dbReference type="AlphaFoldDB" id="A0A8D6SUQ2"/>
<dbReference type="Proteomes" id="UP000679213">
    <property type="component" value="Chromosome I"/>
</dbReference>